<feature type="domain" description="Major facilitator superfamily (MFS) profile" evidence="8">
    <location>
        <begin position="21"/>
        <end position="430"/>
    </location>
</feature>
<feature type="transmembrane region" description="Helical" evidence="7">
    <location>
        <begin position="375"/>
        <end position="401"/>
    </location>
</feature>
<dbReference type="CDD" id="cd17369">
    <property type="entry name" value="MFS_ShiA_like"/>
    <property type="match status" value="1"/>
</dbReference>
<evidence type="ECO:0000313" key="9">
    <source>
        <dbReference type="EMBL" id="MDR6292219.1"/>
    </source>
</evidence>
<dbReference type="PANTHER" id="PTHR43045:SF1">
    <property type="entry name" value="SHIKIMATE TRANSPORTER"/>
    <property type="match status" value="1"/>
</dbReference>
<evidence type="ECO:0000313" key="10">
    <source>
        <dbReference type="Proteomes" id="UP001262410"/>
    </source>
</evidence>
<evidence type="ECO:0000256" key="5">
    <source>
        <dbReference type="ARBA" id="ARBA00022989"/>
    </source>
</evidence>
<evidence type="ECO:0000256" key="7">
    <source>
        <dbReference type="SAM" id="Phobius"/>
    </source>
</evidence>
<dbReference type="Pfam" id="PF00083">
    <property type="entry name" value="Sugar_tr"/>
    <property type="match status" value="1"/>
</dbReference>
<feature type="transmembrane region" description="Helical" evidence="7">
    <location>
        <begin position="95"/>
        <end position="115"/>
    </location>
</feature>
<dbReference type="PROSITE" id="PS50850">
    <property type="entry name" value="MFS"/>
    <property type="match status" value="1"/>
</dbReference>
<feature type="transmembrane region" description="Helical" evidence="7">
    <location>
        <begin position="121"/>
        <end position="148"/>
    </location>
</feature>
<dbReference type="InterPro" id="IPR005828">
    <property type="entry name" value="MFS_sugar_transport-like"/>
</dbReference>
<comment type="subcellular location">
    <subcellularLocation>
        <location evidence="1">Cell membrane</location>
        <topology evidence="1">Multi-pass membrane protein</topology>
    </subcellularLocation>
</comment>
<evidence type="ECO:0000256" key="3">
    <source>
        <dbReference type="ARBA" id="ARBA00022475"/>
    </source>
</evidence>
<accession>A0ABU1JXB8</accession>
<keyword evidence="2" id="KW-0813">Transport</keyword>
<evidence type="ECO:0000256" key="6">
    <source>
        <dbReference type="ARBA" id="ARBA00023136"/>
    </source>
</evidence>
<evidence type="ECO:0000256" key="4">
    <source>
        <dbReference type="ARBA" id="ARBA00022692"/>
    </source>
</evidence>
<reference evidence="9 10" key="1">
    <citation type="submission" date="2023-07" db="EMBL/GenBank/DDBJ databases">
        <title>Sorghum-associated microbial communities from plants grown in Nebraska, USA.</title>
        <authorList>
            <person name="Schachtman D."/>
        </authorList>
    </citation>
    <scope>NUCLEOTIDE SEQUENCE [LARGE SCALE GENOMIC DNA]</scope>
    <source>
        <strain evidence="9 10">584</strain>
    </source>
</reference>
<evidence type="ECO:0000259" key="8">
    <source>
        <dbReference type="PROSITE" id="PS50850"/>
    </source>
</evidence>
<feature type="transmembrane region" description="Helical" evidence="7">
    <location>
        <begin position="282"/>
        <end position="301"/>
    </location>
</feature>
<feature type="transmembrane region" description="Helical" evidence="7">
    <location>
        <begin position="313"/>
        <end position="333"/>
    </location>
</feature>
<feature type="transmembrane region" description="Helical" evidence="7">
    <location>
        <begin position="339"/>
        <end position="363"/>
    </location>
</feature>
<feature type="transmembrane region" description="Helical" evidence="7">
    <location>
        <begin position="60"/>
        <end position="83"/>
    </location>
</feature>
<comment type="caution">
    <text evidence="9">The sequence shown here is derived from an EMBL/GenBank/DDBJ whole genome shotgun (WGS) entry which is preliminary data.</text>
</comment>
<feature type="transmembrane region" description="Helical" evidence="7">
    <location>
        <begin position="36"/>
        <end position="54"/>
    </location>
</feature>
<keyword evidence="6 7" id="KW-0472">Membrane</keyword>
<dbReference type="EMBL" id="JAVDPW010000008">
    <property type="protein sequence ID" value="MDR6292219.1"/>
    <property type="molecule type" value="Genomic_DNA"/>
</dbReference>
<dbReference type="InterPro" id="IPR036259">
    <property type="entry name" value="MFS_trans_sf"/>
</dbReference>
<feature type="transmembrane region" description="Helical" evidence="7">
    <location>
        <begin position="248"/>
        <end position="270"/>
    </location>
</feature>
<name>A0ABU1JXB8_9PROT</name>
<dbReference type="RefSeq" id="WP_309798134.1">
    <property type="nucleotide sequence ID" value="NZ_JAVDPW010000008.1"/>
</dbReference>
<organism evidence="9 10">
    <name type="scientific">Inquilinus ginsengisoli</name>
    <dbReference type="NCBI Taxonomy" id="363840"/>
    <lineage>
        <taxon>Bacteria</taxon>
        <taxon>Pseudomonadati</taxon>
        <taxon>Pseudomonadota</taxon>
        <taxon>Alphaproteobacteria</taxon>
        <taxon>Rhodospirillales</taxon>
        <taxon>Rhodospirillaceae</taxon>
        <taxon>Inquilinus</taxon>
    </lineage>
</organism>
<proteinExistence type="predicted"/>
<keyword evidence="5 7" id="KW-1133">Transmembrane helix</keyword>
<dbReference type="PANTHER" id="PTHR43045">
    <property type="entry name" value="SHIKIMATE TRANSPORTER"/>
    <property type="match status" value="1"/>
</dbReference>
<gene>
    <name evidence="9" type="ORF">E9232_004757</name>
</gene>
<dbReference type="Gene3D" id="1.20.1250.20">
    <property type="entry name" value="MFS general substrate transporter like domains"/>
    <property type="match status" value="2"/>
</dbReference>
<dbReference type="SUPFAM" id="SSF103473">
    <property type="entry name" value="MFS general substrate transporter"/>
    <property type="match status" value="1"/>
</dbReference>
<dbReference type="Pfam" id="PF07690">
    <property type="entry name" value="MFS_1"/>
    <property type="match status" value="1"/>
</dbReference>
<evidence type="ECO:0000256" key="1">
    <source>
        <dbReference type="ARBA" id="ARBA00004651"/>
    </source>
</evidence>
<dbReference type="InterPro" id="IPR011701">
    <property type="entry name" value="MFS"/>
</dbReference>
<dbReference type="Proteomes" id="UP001262410">
    <property type="component" value="Unassembled WGS sequence"/>
</dbReference>
<protein>
    <submittedName>
        <fullName evidence="9">MFS family permease</fullName>
    </submittedName>
</protein>
<evidence type="ECO:0000256" key="2">
    <source>
        <dbReference type="ARBA" id="ARBA00022448"/>
    </source>
</evidence>
<sequence length="434" mass="45973">MSADAAAVAVSARDGGTLRRAVIASVVGNTLEWYDFFLYGTAAALVFGRLFFPAGTDPMVGTLAAFAGYAIGFIARPLGGLVFGHLGDRQGRKVALVWTLSIMGFATFAIGLLPVYATAGIWAPVLLVALRLLQGVAAGGEWGGAVLMTTENAPPGRRGFYGAWSQVGVGGGFILSALVFYLVQQLPEADFLAWGWRIPFLLSVAIFGVGIYIRFSVQESRDFQEAAERTGVPHQPILELFRRHPREMLVGIGARLAEMGGSHLMIVFSLAYGKFVGAPTDVLLLGVALAMAADAGMMLVFGALSDRYGRRRIYLFGIITMAAFGYPFFLMIASQSTALILLALLVGNGVCHAAMIGVQPALFTELFPTELRYSGLAVAHEVSSVVVGAAPLIATALFAHYQSAVPVAIYLAVLCLLSAISVLCARPARRDTGV</sequence>
<keyword evidence="10" id="KW-1185">Reference proteome</keyword>
<dbReference type="InterPro" id="IPR020846">
    <property type="entry name" value="MFS_dom"/>
</dbReference>
<keyword evidence="3" id="KW-1003">Cell membrane</keyword>
<feature type="transmembrane region" description="Helical" evidence="7">
    <location>
        <begin position="160"/>
        <end position="182"/>
    </location>
</feature>
<feature type="transmembrane region" description="Helical" evidence="7">
    <location>
        <begin position="407"/>
        <end position="425"/>
    </location>
</feature>
<keyword evidence="4 7" id="KW-0812">Transmembrane</keyword>
<feature type="transmembrane region" description="Helical" evidence="7">
    <location>
        <begin position="194"/>
        <end position="213"/>
    </location>
</feature>